<evidence type="ECO:0000313" key="2">
    <source>
        <dbReference type="EMBL" id="TCD70032.1"/>
    </source>
</evidence>
<proteinExistence type="predicted"/>
<evidence type="ECO:0000313" key="3">
    <source>
        <dbReference type="Proteomes" id="UP000292702"/>
    </source>
</evidence>
<comment type="caution">
    <text evidence="2">The sequence shown here is derived from an EMBL/GenBank/DDBJ whole genome shotgun (WGS) entry which is preliminary data.</text>
</comment>
<feature type="transmembrane region" description="Helical" evidence="1">
    <location>
        <begin position="128"/>
        <end position="150"/>
    </location>
</feature>
<organism evidence="2 3">
    <name type="scientific">Steccherinum ochraceum</name>
    <dbReference type="NCBI Taxonomy" id="92696"/>
    <lineage>
        <taxon>Eukaryota</taxon>
        <taxon>Fungi</taxon>
        <taxon>Dikarya</taxon>
        <taxon>Basidiomycota</taxon>
        <taxon>Agaricomycotina</taxon>
        <taxon>Agaricomycetes</taxon>
        <taxon>Polyporales</taxon>
        <taxon>Steccherinaceae</taxon>
        <taxon>Steccherinum</taxon>
    </lineage>
</organism>
<feature type="transmembrane region" description="Helical" evidence="1">
    <location>
        <begin position="208"/>
        <end position="228"/>
    </location>
</feature>
<feature type="transmembrane region" description="Helical" evidence="1">
    <location>
        <begin position="44"/>
        <end position="66"/>
    </location>
</feature>
<evidence type="ECO:0000256" key="1">
    <source>
        <dbReference type="SAM" id="Phobius"/>
    </source>
</evidence>
<reference evidence="2 3" key="1">
    <citation type="submission" date="2018-11" db="EMBL/GenBank/DDBJ databases">
        <title>Genome assembly of Steccherinum ochraceum LE-BIN_3174, the white-rot fungus of the Steccherinaceae family (The Residual Polyporoid clade, Polyporales, Basidiomycota).</title>
        <authorList>
            <person name="Fedorova T.V."/>
            <person name="Glazunova O.A."/>
            <person name="Landesman E.O."/>
            <person name="Moiseenko K.V."/>
            <person name="Psurtseva N.V."/>
            <person name="Savinova O.S."/>
            <person name="Shakhova N.V."/>
            <person name="Tyazhelova T.V."/>
            <person name="Vasina D.V."/>
        </authorList>
    </citation>
    <scope>NUCLEOTIDE SEQUENCE [LARGE SCALE GENOMIC DNA]</scope>
    <source>
        <strain evidence="2 3">LE-BIN_3174</strain>
    </source>
</reference>
<feature type="transmembrane region" description="Helical" evidence="1">
    <location>
        <begin position="248"/>
        <end position="273"/>
    </location>
</feature>
<gene>
    <name evidence="2" type="ORF">EIP91_005284</name>
</gene>
<dbReference type="OrthoDB" id="3357408at2759"/>
<name>A0A4R0RS54_9APHY</name>
<keyword evidence="1" id="KW-0812">Transmembrane</keyword>
<sequence>MGISFPIDKAYLIGDWLAAVFWGAFTVLFITCMVTSYHNARQRWFSLGMVFVMYSLATAHISIALYRLVQAFIFHVNDGPEGAILYLANIAVPINRSKDMIYITTIWLGDSILVWRCYMVWNRDWRVLVLPCIMVVATAISGYGAVGMYWNPNLNPVLATHWASGMLAVSMATNFILTALTAGRIWMLTRKIDFNFQNTPGSKSPTRYRVVILTVLEAGLLVAIAKFLEFLFFELAPVNGLDGNNTLYIMMECMPQIMGIAPTFIILAVSLGFTSTGSEAYSVNTSWHAGPSRTTVATGSTTVLGAEKMTFAVRQVHSTMELSSMGTHTTRSYDIGDDKYGQASV</sequence>
<keyword evidence="1" id="KW-1133">Transmembrane helix</keyword>
<keyword evidence="1" id="KW-0472">Membrane</keyword>
<keyword evidence="3" id="KW-1185">Reference proteome</keyword>
<feature type="transmembrane region" description="Helical" evidence="1">
    <location>
        <begin position="16"/>
        <end position="37"/>
    </location>
</feature>
<feature type="transmembrane region" description="Helical" evidence="1">
    <location>
        <begin position="162"/>
        <end position="187"/>
    </location>
</feature>
<dbReference type="Proteomes" id="UP000292702">
    <property type="component" value="Unassembled WGS sequence"/>
</dbReference>
<dbReference type="EMBL" id="RWJN01000029">
    <property type="protein sequence ID" value="TCD70032.1"/>
    <property type="molecule type" value="Genomic_DNA"/>
</dbReference>
<dbReference type="AlphaFoldDB" id="A0A4R0RS54"/>
<accession>A0A4R0RS54</accession>
<feature type="transmembrane region" description="Helical" evidence="1">
    <location>
        <begin position="100"/>
        <end position="121"/>
    </location>
</feature>
<protein>
    <submittedName>
        <fullName evidence="2">Uncharacterized protein</fullName>
    </submittedName>
</protein>